<dbReference type="EMBL" id="JAATNW010000005">
    <property type="protein sequence ID" value="NMH60320.1"/>
    <property type="molecule type" value="Genomic_DNA"/>
</dbReference>
<evidence type="ECO:0008006" key="3">
    <source>
        <dbReference type="Google" id="ProtNLM"/>
    </source>
</evidence>
<evidence type="ECO:0000313" key="2">
    <source>
        <dbReference type="Proteomes" id="UP000709336"/>
    </source>
</evidence>
<comment type="caution">
    <text evidence="1">The sequence shown here is derived from an EMBL/GenBank/DDBJ whole genome shotgun (WGS) entry which is preliminary data.</text>
</comment>
<sequence length="105" mass="12008">MKKWSALLILVVFGCSTEPSFNYQPVKFGLGEGYEEVELQDGRVQLRVLSFYGHSAETLHQYFYRRVEESCGGPEYQVFELNEMIDVCADAKCFKSAVQGLYKCT</sequence>
<name>A0ABX1R1I5_9ALTE</name>
<proteinExistence type="predicted"/>
<organism evidence="1 2">
    <name type="scientific">Alteromonas ponticola</name>
    <dbReference type="NCBI Taxonomy" id="2720613"/>
    <lineage>
        <taxon>Bacteria</taxon>
        <taxon>Pseudomonadati</taxon>
        <taxon>Pseudomonadota</taxon>
        <taxon>Gammaproteobacteria</taxon>
        <taxon>Alteromonadales</taxon>
        <taxon>Alteromonadaceae</taxon>
        <taxon>Alteromonas/Salinimonas group</taxon>
        <taxon>Alteromonas</taxon>
    </lineage>
</organism>
<dbReference type="RefSeq" id="WP_169210884.1">
    <property type="nucleotide sequence ID" value="NZ_JAATNW010000005.1"/>
</dbReference>
<accession>A0ABX1R1I5</accession>
<dbReference type="PROSITE" id="PS51257">
    <property type="entry name" value="PROKAR_LIPOPROTEIN"/>
    <property type="match status" value="1"/>
</dbReference>
<reference evidence="1 2" key="1">
    <citation type="submission" date="2020-03" db="EMBL/GenBank/DDBJ databases">
        <title>Alteromonas ponticola sp. nov., isolated from seawater.</title>
        <authorList>
            <person name="Yoon J.-H."/>
            <person name="Kim Y.-O."/>
        </authorList>
    </citation>
    <scope>NUCLEOTIDE SEQUENCE [LARGE SCALE GENOMIC DNA]</scope>
    <source>
        <strain evidence="1 2">MYP5</strain>
    </source>
</reference>
<dbReference type="Proteomes" id="UP000709336">
    <property type="component" value="Unassembled WGS sequence"/>
</dbReference>
<gene>
    <name evidence="1" type="ORF">HCJ96_09845</name>
</gene>
<protein>
    <recommendedName>
        <fullName evidence="3">Lipoprotein</fullName>
    </recommendedName>
</protein>
<keyword evidence="2" id="KW-1185">Reference proteome</keyword>
<evidence type="ECO:0000313" key="1">
    <source>
        <dbReference type="EMBL" id="NMH60320.1"/>
    </source>
</evidence>